<keyword evidence="1" id="KW-0732">Signal</keyword>
<sequence>MLGFTSFLSLLALLSLATSTIAANISIIVANESSLDVAQHFFFPNNITANVGDVVTFEFHGLNDVKDPRHKKDGGIDSGFFEVDFNQTVFPRFSLTADTTDPLFFSSAADGFFSRCKTDTVFEINVPQDIFKQFKIAVAEADIPLFNIQSSSIASHTTSNTISTIDYYKLVTVTSTSTASAAAFTLPGTPLSAVSQLSAPTAGNIALGSSSNGGMNVGVSATAIIAVVVSIFINL</sequence>
<name>A0A5C3LWQ3_9AGAR</name>
<dbReference type="STRING" id="68775.A0A5C3LWQ3"/>
<accession>A0A5C3LWQ3</accession>
<evidence type="ECO:0008006" key="4">
    <source>
        <dbReference type="Google" id="ProtNLM"/>
    </source>
</evidence>
<evidence type="ECO:0000256" key="1">
    <source>
        <dbReference type="SAM" id="SignalP"/>
    </source>
</evidence>
<dbReference type="AlphaFoldDB" id="A0A5C3LWQ3"/>
<dbReference type="EMBL" id="ML213608">
    <property type="protein sequence ID" value="TFK37410.1"/>
    <property type="molecule type" value="Genomic_DNA"/>
</dbReference>
<feature type="signal peptide" evidence="1">
    <location>
        <begin position="1"/>
        <end position="22"/>
    </location>
</feature>
<feature type="chain" id="PRO_5022958308" description="Cupredoxin" evidence="1">
    <location>
        <begin position="23"/>
        <end position="235"/>
    </location>
</feature>
<protein>
    <recommendedName>
        <fullName evidence="4">Cupredoxin</fullName>
    </recommendedName>
</protein>
<proteinExistence type="predicted"/>
<dbReference type="Proteomes" id="UP000308652">
    <property type="component" value="Unassembled WGS sequence"/>
</dbReference>
<evidence type="ECO:0000313" key="3">
    <source>
        <dbReference type="Proteomes" id="UP000308652"/>
    </source>
</evidence>
<evidence type="ECO:0000313" key="2">
    <source>
        <dbReference type="EMBL" id="TFK37410.1"/>
    </source>
</evidence>
<gene>
    <name evidence="2" type="ORF">BDQ12DRAFT_736270</name>
</gene>
<dbReference type="OrthoDB" id="2331100at2759"/>
<reference evidence="2 3" key="1">
    <citation type="journal article" date="2019" name="Nat. Ecol. Evol.">
        <title>Megaphylogeny resolves global patterns of mushroom evolution.</title>
        <authorList>
            <person name="Varga T."/>
            <person name="Krizsan K."/>
            <person name="Foldi C."/>
            <person name="Dima B."/>
            <person name="Sanchez-Garcia M."/>
            <person name="Sanchez-Ramirez S."/>
            <person name="Szollosi G.J."/>
            <person name="Szarkandi J.G."/>
            <person name="Papp V."/>
            <person name="Albert L."/>
            <person name="Andreopoulos W."/>
            <person name="Angelini C."/>
            <person name="Antonin V."/>
            <person name="Barry K.W."/>
            <person name="Bougher N.L."/>
            <person name="Buchanan P."/>
            <person name="Buyck B."/>
            <person name="Bense V."/>
            <person name="Catcheside P."/>
            <person name="Chovatia M."/>
            <person name="Cooper J."/>
            <person name="Damon W."/>
            <person name="Desjardin D."/>
            <person name="Finy P."/>
            <person name="Geml J."/>
            <person name="Haridas S."/>
            <person name="Hughes K."/>
            <person name="Justo A."/>
            <person name="Karasinski D."/>
            <person name="Kautmanova I."/>
            <person name="Kiss B."/>
            <person name="Kocsube S."/>
            <person name="Kotiranta H."/>
            <person name="LaButti K.M."/>
            <person name="Lechner B.E."/>
            <person name="Liimatainen K."/>
            <person name="Lipzen A."/>
            <person name="Lukacs Z."/>
            <person name="Mihaltcheva S."/>
            <person name="Morgado L.N."/>
            <person name="Niskanen T."/>
            <person name="Noordeloos M.E."/>
            <person name="Ohm R.A."/>
            <person name="Ortiz-Santana B."/>
            <person name="Ovrebo C."/>
            <person name="Racz N."/>
            <person name="Riley R."/>
            <person name="Savchenko A."/>
            <person name="Shiryaev A."/>
            <person name="Soop K."/>
            <person name="Spirin V."/>
            <person name="Szebenyi C."/>
            <person name="Tomsovsky M."/>
            <person name="Tulloss R.E."/>
            <person name="Uehling J."/>
            <person name="Grigoriev I.V."/>
            <person name="Vagvolgyi C."/>
            <person name="Papp T."/>
            <person name="Martin F.M."/>
            <person name="Miettinen O."/>
            <person name="Hibbett D.S."/>
            <person name="Nagy L.G."/>
        </authorList>
    </citation>
    <scope>NUCLEOTIDE SEQUENCE [LARGE SCALE GENOMIC DNA]</scope>
    <source>
        <strain evidence="2 3">CBS 166.37</strain>
    </source>
</reference>
<keyword evidence="3" id="KW-1185">Reference proteome</keyword>
<organism evidence="2 3">
    <name type="scientific">Crucibulum laeve</name>
    <dbReference type="NCBI Taxonomy" id="68775"/>
    <lineage>
        <taxon>Eukaryota</taxon>
        <taxon>Fungi</taxon>
        <taxon>Dikarya</taxon>
        <taxon>Basidiomycota</taxon>
        <taxon>Agaricomycotina</taxon>
        <taxon>Agaricomycetes</taxon>
        <taxon>Agaricomycetidae</taxon>
        <taxon>Agaricales</taxon>
        <taxon>Agaricineae</taxon>
        <taxon>Nidulariaceae</taxon>
        <taxon>Crucibulum</taxon>
    </lineage>
</organism>